<gene>
    <name evidence="2" type="ORF">POVWA1_014870</name>
    <name evidence="3" type="ORF">POVWA2_059680</name>
</gene>
<evidence type="ECO:0000313" key="3">
    <source>
        <dbReference type="EMBL" id="SBT50189.1"/>
    </source>
</evidence>
<proteinExistence type="predicted"/>
<feature type="region of interest" description="Disordered" evidence="1">
    <location>
        <begin position="158"/>
        <end position="178"/>
    </location>
</feature>
<evidence type="ECO:0000256" key="1">
    <source>
        <dbReference type="SAM" id="MobiDB-lite"/>
    </source>
</evidence>
<evidence type="ECO:0000313" key="5">
    <source>
        <dbReference type="Proteomes" id="UP000078555"/>
    </source>
</evidence>
<dbReference type="Proteomes" id="UP000078555">
    <property type="component" value="Unassembled WGS sequence"/>
</dbReference>
<protein>
    <submittedName>
        <fullName evidence="2">Uncharacterized protein</fullName>
    </submittedName>
</protein>
<dbReference type="AlphaFoldDB" id="A0A1A8YN27"/>
<evidence type="ECO:0000313" key="2">
    <source>
        <dbReference type="EMBL" id="SBT32984.1"/>
    </source>
</evidence>
<reference evidence="4" key="1">
    <citation type="submission" date="2016-05" db="EMBL/GenBank/DDBJ databases">
        <authorList>
            <person name="Naeem Raeece"/>
        </authorList>
    </citation>
    <scope>NUCLEOTIDE SEQUENCE [LARGE SCALE GENOMIC DNA]</scope>
</reference>
<reference evidence="2" key="3">
    <citation type="submission" date="2016-05" db="EMBL/GenBank/DDBJ databases">
        <authorList>
            <person name="Lavstsen T."/>
            <person name="Jespersen J.S."/>
        </authorList>
    </citation>
    <scope>NUCLEOTIDE SEQUENCE [LARGE SCALE GENOMIC DNA]</scope>
</reference>
<accession>A0A1A8YN27</accession>
<keyword evidence="5" id="KW-1185">Reference proteome</keyword>
<name>A0A1A8YN27_PLAOA</name>
<reference evidence="5" key="2">
    <citation type="submission" date="2016-05" db="EMBL/GenBank/DDBJ databases">
        <authorList>
            <person name="Naeem R."/>
        </authorList>
    </citation>
    <scope>NUCLEOTIDE SEQUENCE [LARGE SCALE GENOMIC DNA]</scope>
</reference>
<evidence type="ECO:0000313" key="4">
    <source>
        <dbReference type="Proteomes" id="UP000078550"/>
    </source>
</evidence>
<sequence>MDEINAVFCATLFYRAVSTLHGKYFHLLQKVFGQRVSKVYSCIHPQRVRKNSRRGPSKAHTRNYVGRICAQTGEDMHTYANTTKGKRASLFFLTVETFSYQNVNSTNCDLFFFTRKLLYFYFTEEKDFEKKKKKKKKGATRGVYRNFAFKCCTSWLEKKKKKESKEKSLSRKKLLHRK</sequence>
<dbReference type="EMBL" id="FLRD01000050">
    <property type="protein sequence ID" value="SBT32984.1"/>
    <property type="molecule type" value="Genomic_DNA"/>
</dbReference>
<dbReference type="EMBL" id="FLRE01000200">
    <property type="protein sequence ID" value="SBT50189.1"/>
    <property type="molecule type" value="Genomic_DNA"/>
</dbReference>
<dbReference type="Proteomes" id="UP000078550">
    <property type="component" value="Unassembled WGS sequence"/>
</dbReference>
<organism evidence="2 5">
    <name type="scientific">Plasmodium ovale wallikeri</name>
    <dbReference type="NCBI Taxonomy" id="864142"/>
    <lineage>
        <taxon>Eukaryota</taxon>
        <taxon>Sar</taxon>
        <taxon>Alveolata</taxon>
        <taxon>Apicomplexa</taxon>
        <taxon>Aconoidasida</taxon>
        <taxon>Haemosporida</taxon>
        <taxon>Plasmodiidae</taxon>
        <taxon>Plasmodium</taxon>
        <taxon>Plasmodium (Plasmodium)</taxon>
    </lineage>
</organism>